<dbReference type="Gene3D" id="1.10.10.160">
    <property type="match status" value="1"/>
</dbReference>
<dbReference type="EMBL" id="CP031358">
    <property type="protein sequence ID" value="AXK43746.1"/>
    <property type="molecule type" value="Genomic_DNA"/>
</dbReference>
<evidence type="ECO:0000256" key="9">
    <source>
        <dbReference type="ARBA" id="ARBA00048988"/>
    </source>
</evidence>
<dbReference type="Gene3D" id="1.10.486.10">
    <property type="entry name" value="PCRA, domain 4"/>
    <property type="match status" value="1"/>
</dbReference>
<comment type="catalytic activity">
    <reaction evidence="9">
        <text>ATP + H2O = ADP + phosphate + H(+)</text>
        <dbReference type="Rhea" id="RHEA:13065"/>
        <dbReference type="ChEBI" id="CHEBI:15377"/>
        <dbReference type="ChEBI" id="CHEBI:15378"/>
        <dbReference type="ChEBI" id="CHEBI:30616"/>
        <dbReference type="ChEBI" id="CHEBI:43474"/>
        <dbReference type="ChEBI" id="CHEBI:456216"/>
        <dbReference type="EC" id="5.6.2.4"/>
    </reaction>
</comment>
<evidence type="ECO:0000256" key="8">
    <source>
        <dbReference type="ARBA" id="ARBA00034808"/>
    </source>
</evidence>
<dbReference type="GO" id="GO:0043138">
    <property type="term" value="F:3'-5' DNA helicase activity"/>
    <property type="evidence" value="ECO:0007669"/>
    <property type="project" value="UniProtKB-EC"/>
</dbReference>
<gene>
    <name evidence="14" type="ORF">DVR09_14915</name>
</gene>
<evidence type="ECO:0000259" key="12">
    <source>
        <dbReference type="PROSITE" id="PS51198"/>
    </source>
</evidence>
<dbReference type="InterPro" id="IPR014017">
    <property type="entry name" value="DNA_helicase_UvrD-like_C"/>
</dbReference>
<dbReference type="KEGG" id="err:DVR09_14915"/>
<dbReference type="GO" id="GO:0016887">
    <property type="term" value="F:ATP hydrolysis activity"/>
    <property type="evidence" value="ECO:0007669"/>
    <property type="project" value="RHEA"/>
</dbReference>
<sequence length="713" mass="79014">MGPSYRSLGRSPEDLRRRTGRRHGQSSAHLRHPPAGRILPRARRSILIGLSVNDELIADLNPSQREAVLHTDGPAVVIAGPGSGKTKTLTKRAARLVQSGIAPERILLITFSRASAKEMLSRAKALDNRCQFISGGTFHATATKVINQNAHVFGADKPFTILDPEDVTEIVKRIIAPLKEGDKRNWPRASTIAKIISFAANTKLPIEEAIERKNADYLEFVDEISQTRDLFTTYKLDKGLLDYDDCLIYFAALLEDPTIGPLVRRNWSHIMVDEYQDTNALQLDIVYGLAGEQQNVLIVGDPGQSIYGFRGSAPDTMVGFIKRFPQTRVIKLETNYRSAQEIVDIVNAIDADMEIGFERTLRSNQGPSKSKPEVREVADNVAEAGAIADAIIEDKNEGGEVSNHAVLVRSMSYARRIEAEFISRQIPYRVVGGIRIDEAAHIKDLLSIARVSVNPEHEPAWLRLIQRYPRIGPKSADQIVEQLSKVTDTAEAKRILAKEEAARKTSFDGLGYALSALASSAPPADLLGNVAAIMDPFWETVWKDDWADRRKDIDAVLLIAAEHHTLDDFLTAITLDHSLEKKAAEASQKTDEKPVTISTVHGAKGLEWPTVHCPSFIRGHMPSNYAQSPEDFGEEMRIFYVAVSRAMKNLFFYKPAYDASGSFTTPSDYERLIAPYVSFERLVNQSIPVAGGAVKTNARIDMRSKLLGHVPHN</sequence>
<keyword evidence="2 10" id="KW-0547">Nucleotide-binding</keyword>
<evidence type="ECO:0000313" key="14">
    <source>
        <dbReference type="EMBL" id="AXK43746.1"/>
    </source>
</evidence>
<dbReference type="PROSITE" id="PS51217">
    <property type="entry name" value="UVRD_HELICASE_CTER"/>
    <property type="match status" value="1"/>
</dbReference>
<dbReference type="InterPro" id="IPR013986">
    <property type="entry name" value="DExx_box_DNA_helicase_dom_sf"/>
</dbReference>
<reference evidence="14 15" key="1">
    <citation type="submission" date="2018-07" db="EMBL/GenBank/DDBJ databases">
        <title>Genome sequence of Erythrobacter strain YH-07, an antagonistic bacterium isolated from Yellow Sea.</title>
        <authorList>
            <person name="Tang T."/>
            <person name="Liu Q."/>
            <person name="Sun X."/>
        </authorList>
    </citation>
    <scope>NUCLEOTIDE SEQUENCE [LARGE SCALE GENOMIC DNA]</scope>
    <source>
        <strain evidence="14 15">YH-07</strain>
        <plasmid evidence="14 15">unnamed</plasmid>
    </source>
</reference>
<feature type="domain" description="UvrD-like helicase C-terminal" evidence="13">
    <location>
        <begin position="340"/>
        <end position="605"/>
    </location>
</feature>
<dbReference type="Proteomes" id="UP000254508">
    <property type="component" value="Plasmid unnamed"/>
</dbReference>
<dbReference type="OrthoDB" id="9806690at2"/>
<keyword evidence="14" id="KW-0614">Plasmid</keyword>
<evidence type="ECO:0000256" key="1">
    <source>
        <dbReference type="ARBA" id="ARBA00009922"/>
    </source>
</evidence>
<dbReference type="GO" id="GO:0000725">
    <property type="term" value="P:recombinational repair"/>
    <property type="evidence" value="ECO:0007669"/>
    <property type="project" value="TreeGrafter"/>
</dbReference>
<dbReference type="Pfam" id="PF13361">
    <property type="entry name" value="UvrD_C"/>
    <property type="match status" value="2"/>
</dbReference>
<evidence type="ECO:0000256" key="11">
    <source>
        <dbReference type="SAM" id="MobiDB-lite"/>
    </source>
</evidence>
<evidence type="ECO:0000256" key="7">
    <source>
        <dbReference type="ARBA" id="ARBA00034617"/>
    </source>
</evidence>
<comment type="similarity">
    <text evidence="1">Belongs to the helicase family. UvrD subfamily.</text>
</comment>
<evidence type="ECO:0000256" key="5">
    <source>
        <dbReference type="ARBA" id="ARBA00022840"/>
    </source>
</evidence>
<dbReference type="PANTHER" id="PTHR11070:SF3">
    <property type="entry name" value="DNA 3'-5' HELICASE"/>
    <property type="match status" value="1"/>
</dbReference>
<dbReference type="Pfam" id="PF00580">
    <property type="entry name" value="UvrD-helicase"/>
    <property type="match status" value="1"/>
</dbReference>
<dbReference type="GO" id="GO:0005829">
    <property type="term" value="C:cytosol"/>
    <property type="evidence" value="ECO:0007669"/>
    <property type="project" value="TreeGrafter"/>
</dbReference>
<dbReference type="AlphaFoldDB" id="A0A345YIJ4"/>
<keyword evidence="15" id="KW-1185">Reference proteome</keyword>
<dbReference type="CDD" id="cd17932">
    <property type="entry name" value="DEXQc_UvrD"/>
    <property type="match status" value="1"/>
</dbReference>
<dbReference type="Gene3D" id="3.40.50.300">
    <property type="entry name" value="P-loop containing nucleotide triphosphate hydrolases"/>
    <property type="match status" value="2"/>
</dbReference>
<evidence type="ECO:0000256" key="2">
    <source>
        <dbReference type="ARBA" id="ARBA00022741"/>
    </source>
</evidence>
<dbReference type="InterPro" id="IPR000212">
    <property type="entry name" value="DNA_helicase_UvrD/REP"/>
</dbReference>
<dbReference type="EC" id="5.6.2.4" evidence="8"/>
<accession>A0A345YIJ4</accession>
<comment type="catalytic activity">
    <reaction evidence="7">
        <text>Couples ATP hydrolysis with the unwinding of duplex DNA by translocating in the 3'-5' direction.</text>
        <dbReference type="EC" id="5.6.2.4"/>
    </reaction>
</comment>
<dbReference type="PANTHER" id="PTHR11070">
    <property type="entry name" value="UVRD / RECB / PCRA DNA HELICASE FAMILY MEMBER"/>
    <property type="match status" value="1"/>
</dbReference>
<feature type="region of interest" description="Disordered" evidence="11">
    <location>
        <begin position="1"/>
        <end position="36"/>
    </location>
</feature>
<keyword evidence="6" id="KW-0413">Isomerase</keyword>
<evidence type="ECO:0000313" key="15">
    <source>
        <dbReference type="Proteomes" id="UP000254508"/>
    </source>
</evidence>
<dbReference type="PROSITE" id="PS51198">
    <property type="entry name" value="UVRD_HELICASE_ATP_BIND"/>
    <property type="match status" value="1"/>
</dbReference>
<feature type="domain" description="UvrD-like helicase ATP-binding" evidence="12">
    <location>
        <begin position="58"/>
        <end position="339"/>
    </location>
</feature>
<feature type="binding site" evidence="10">
    <location>
        <begin position="79"/>
        <end position="86"/>
    </location>
    <ligand>
        <name>ATP</name>
        <dbReference type="ChEBI" id="CHEBI:30616"/>
    </ligand>
</feature>
<dbReference type="SUPFAM" id="SSF52540">
    <property type="entry name" value="P-loop containing nucleoside triphosphate hydrolases"/>
    <property type="match status" value="1"/>
</dbReference>
<organism evidence="14 15">
    <name type="scientific">Erythrobacter aureus</name>
    <dbReference type="NCBI Taxonomy" id="2182384"/>
    <lineage>
        <taxon>Bacteria</taxon>
        <taxon>Pseudomonadati</taxon>
        <taxon>Pseudomonadota</taxon>
        <taxon>Alphaproteobacteria</taxon>
        <taxon>Sphingomonadales</taxon>
        <taxon>Erythrobacteraceae</taxon>
        <taxon>Erythrobacter/Porphyrobacter group</taxon>
        <taxon>Erythrobacter</taxon>
    </lineage>
</organism>
<name>A0A345YIJ4_9SPHN</name>
<geneLocation type="plasmid" evidence="14 15">
    <name>unnamed</name>
</geneLocation>
<keyword evidence="4 10" id="KW-0347">Helicase</keyword>
<keyword evidence="5 10" id="KW-0067">ATP-binding</keyword>
<evidence type="ECO:0000256" key="4">
    <source>
        <dbReference type="ARBA" id="ARBA00022806"/>
    </source>
</evidence>
<dbReference type="InterPro" id="IPR014016">
    <property type="entry name" value="UvrD-like_ATP-bd"/>
</dbReference>
<dbReference type="GO" id="GO:0005524">
    <property type="term" value="F:ATP binding"/>
    <property type="evidence" value="ECO:0007669"/>
    <property type="project" value="UniProtKB-UniRule"/>
</dbReference>
<evidence type="ECO:0000256" key="10">
    <source>
        <dbReference type="PROSITE-ProRule" id="PRU00560"/>
    </source>
</evidence>
<keyword evidence="3 10" id="KW-0378">Hydrolase</keyword>
<evidence type="ECO:0000256" key="3">
    <source>
        <dbReference type="ARBA" id="ARBA00022801"/>
    </source>
</evidence>
<protein>
    <recommendedName>
        <fullName evidence="8">DNA 3'-5' helicase</fullName>
        <ecNumber evidence="8">5.6.2.4</ecNumber>
    </recommendedName>
</protein>
<evidence type="ECO:0000259" key="13">
    <source>
        <dbReference type="PROSITE" id="PS51217"/>
    </source>
</evidence>
<proteinExistence type="inferred from homology"/>
<dbReference type="InterPro" id="IPR027417">
    <property type="entry name" value="P-loop_NTPase"/>
</dbReference>
<dbReference type="GO" id="GO:0003677">
    <property type="term" value="F:DNA binding"/>
    <property type="evidence" value="ECO:0007669"/>
    <property type="project" value="InterPro"/>
</dbReference>
<evidence type="ECO:0000256" key="6">
    <source>
        <dbReference type="ARBA" id="ARBA00023235"/>
    </source>
</evidence>
<feature type="compositionally biased region" description="Basic residues" evidence="11">
    <location>
        <begin position="18"/>
        <end position="36"/>
    </location>
</feature>